<sequence>MKLRTIIGLLFALIIVIFSIQNAEVIDVKFFVWKLSMSRVLIILGSFGIGVLVGYLLLLRQKINSKK</sequence>
<feature type="domain" description="Lipopolysaccharide assembly protein A" evidence="6">
    <location>
        <begin position="21"/>
        <end position="61"/>
    </location>
</feature>
<dbReference type="RefSeq" id="WP_346241820.1">
    <property type="nucleotide sequence ID" value="NZ_JAZHYP010000004.1"/>
</dbReference>
<organism evidence="7 8">
    <name type="scientific">Mariniflexile soesokkakense</name>
    <dbReference type="NCBI Taxonomy" id="1343160"/>
    <lineage>
        <taxon>Bacteria</taxon>
        <taxon>Pseudomonadati</taxon>
        <taxon>Bacteroidota</taxon>
        <taxon>Flavobacteriia</taxon>
        <taxon>Flavobacteriales</taxon>
        <taxon>Flavobacteriaceae</taxon>
        <taxon>Mariniflexile</taxon>
    </lineage>
</organism>
<evidence type="ECO:0000256" key="1">
    <source>
        <dbReference type="ARBA" id="ARBA00022475"/>
    </source>
</evidence>
<reference evidence="7 8" key="1">
    <citation type="submission" date="2024-01" db="EMBL/GenBank/DDBJ databases">
        <title>Mariniflexile litorale sp. nov., isolated from the shallow sediments of the Sea of Japan.</title>
        <authorList>
            <person name="Romanenko L."/>
            <person name="Bystritskaya E."/>
            <person name="Isaeva M."/>
        </authorList>
    </citation>
    <scope>NUCLEOTIDE SEQUENCE [LARGE SCALE GENOMIC DNA]</scope>
    <source>
        <strain evidence="7 8">KCTC 32427</strain>
    </source>
</reference>
<gene>
    <name evidence="7" type="ORF">VP395_09765</name>
</gene>
<protein>
    <submittedName>
        <fullName evidence="7">Lipopolysaccharide assembly protein LapA domain-containing protein</fullName>
    </submittedName>
</protein>
<evidence type="ECO:0000313" key="7">
    <source>
        <dbReference type="EMBL" id="MEN3324013.1"/>
    </source>
</evidence>
<keyword evidence="4 5" id="KW-0472">Membrane</keyword>
<evidence type="ECO:0000256" key="2">
    <source>
        <dbReference type="ARBA" id="ARBA00022692"/>
    </source>
</evidence>
<dbReference type="PANTHER" id="PTHR41335:SF1">
    <property type="entry name" value="MEMBRANE PROTEIN"/>
    <property type="match status" value="1"/>
</dbReference>
<comment type="caution">
    <text evidence="7">The sequence shown here is derived from an EMBL/GenBank/DDBJ whole genome shotgun (WGS) entry which is preliminary data.</text>
</comment>
<accession>A0ABV0AAX3</accession>
<keyword evidence="8" id="KW-1185">Reference proteome</keyword>
<proteinExistence type="predicted"/>
<name>A0ABV0AAX3_9FLAO</name>
<dbReference type="Proteomes" id="UP001416393">
    <property type="component" value="Unassembled WGS sequence"/>
</dbReference>
<evidence type="ECO:0000256" key="4">
    <source>
        <dbReference type="ARBA" id="ARBA00023136"/>
    </source>
</evidence>
<dbReference type="EMBL" id="JAZHYP010000004">
    <property type="protein sequence ID" value="MEN3324013.1"/>
    <property type="molecule type" value="Genomic_DNA"/>
</dbReference>
<keyword evidence="3 5" id="KW-1133">Transmembrane helix</keyword>
<evidence type="ECO:0000313" key="8">
    <source>
        <dbReference type="Proteomes" id="UP001416393"/>
    </source>
</evidence>
<dbReference type="Pfam" id="PF06305">
    <property type="entry name" value="LapA_dom"/>
    <property type="match status" value="1"/>
</dbReference>
<keyword evidence="1" id="KW-1003">Cell membrane</keyword>
<evidence type="ECO:0000259" key="6">
    <source>
        <dbReference type="Pfam" id="PF06305"/>
    </source>
</evidence>
<dbReference type="InterPro" id="IPR010445">
    <property type="entry name" value="LapA_dom"/>
</dbReference>
<feature type="transmembrane region" description="Helical" evidence="5">
    <location>
        <begin position="39"/>
        <end position="59"/>
    </location>
</feature>
<evidence type="ECO:0000256" key="5">
    <source>
        <dbReference type="SAM" id="Phobius"/>
    </source>
</evidence>
<keyword evidence="2 5" id="KW-0812">Transmembrane</keyword>
<dbReference type="PANTHER" id="PTHR41335">
    <property type="entry name" value="MEMBRANE PROTEIN-RELATED"/>
    <property type="match status" value="1"/>
</dbReference>
<evidence type="ECO:0000256" key="3">
    <source>
        <dbReference type="ARBA" id="ARBA00022989"/>
    </source>
</evidence>